<organism evidence="1">
    <name type="scientific">Magallana gigas</name>
    <name type="common">Pacific oyster</name>
    <name type="synonym">Crassostrea gigas</name>
    <dbReference type="NCBI Taxonomy" id="29159"/>
    <lineage>
        <taxon>Eukaryota</taxon>
        <taxon>Metazoa</taxon>
        <taxon>Spiralia</taxon>
        <taxon>Lophotrochozoa</taxon>
        <taxon>Mollusca</taxon>
        <taxon>Bivalvia</taxon>
        <taxon>Autobranchia</taxon>
        <taxon>Pteriomorphia</taxon>
        <taxon>Ostreida</taxon>
        <taxon>Ostreoidea</taxon>
        <taxon>Ostreidae</taxon>
        <taxon>Magallana</taxon>
    </lineage>
</organism>
<dbReference type="EMBL" id="JH817598">
    <property type="protein sequence ID" value="EKC27478.1"/>
    <property type="molecule type" value="Genomic_DNA"/>
</dbReference>
<dbReference type="InParanoid" id="K1Q0P2"/>
<evidence type="ECO:0000313" key="1">
    <source>
        <dbReference type="EMBL" id="EKC27478.1"/>
    </source>
</evidence>
<proteinExistence type="predicted"/>
<reference evidence="1" key="1">
    <citation type="journal article" date="2012" name="Nature">
        <title>The oyster genome reveals stress adaptation and complexity of shell formation.</title>
        <authorList>
            <person name="Zhang G."/>
            <person name="Fang X."/>
            <person name="Guo X."/>
            <person name="Li L."/>
            <person name="Luo R."/>
            <person name="Xu F."/>
            <person name="Yang P."/>
            <person name="Zhang L."/>
            <person name="Wang X."/>
            <person name="Qi H."/>
            <person name="Xiong Z."/>
            <person name="Que H."/>
            <person name="Xie Y."/>
            <person name="Holland P.W."/>
            <person name="Paps J."/>
            <person name="Zhu Y."/>
            <person name="Wu F."/>
            <person name="Chen Y."/>
            <person name="Wang J."/>
            <person name="Peng C."/>
            <person name="Meng J."/>
            <person name="Yang L."/>
            <person name="Liu J."/>
            <person name="Wen B."/>
            <person name="Zhang N."/>
            <person name="Huang Z."/>
            <person name="Zhu Q."/>
            <person name="Feng Y."/>
            <person name="Mount A."/>
            <person name="Hedgecock D."/>
            <person name="Xu Z."/>
            <person name="Liu Y."/>
            <person name="Domazet-Loso T."/>
            <person name="Du Y."/>
            <person name="Sun X."/>
            <person name="Zhang S."/>
            <person name="Liu B."/>
            <person name="Cheng P."/>
            <person name="Jiang X."/>
            <person name="Li J."/>
            <person name="Fan D."/>
            <person name="Wang W."/>
            <person name="Fu W."/>
            <person name="Wang T."/>
            <person name="Wang B."/>
            <person name="Zhang J."/>
            <person name="Peng Z."/>
            <person name="Li Y."/>
            <person name="Li N."/>
            <person name="Wang J."/>
            <person name="Chen M."/>
            <person name="He Y."/>
            <person name="Tan F."/>
            <person name="Song X."/>
            <person name="Zheng Q."/>
            <person name="Huang R."/>
            <person name="Yang H."/>
            <person name="Du X."/>
            <person name="Chen L."/>
            <person name="Yang M."/>
            <person name="Gaffney P.M."/>
            <person name="Wang S."/>
            <person name="Luo L."/>
            <person name="She Z."/>
            <person name="Ming Y."/>
            <person name="Huang W."/>
            <person name="Zhang S."/>
            <person name="Huang B."/>
            <person name="Zhang Y."/>
            <person name="Qu T."/>
            <person name="Ni P."/>
            <person name="Miao G."/>
            <person name="Wang J."/>
            <person name="Wang Q."/>
            <person name="Steinberg C.E."/>
            <person name="Wang H."/>
            <person name="Li N."/>
            <person name="Qian L."/>
            <person name="Zhang G."/>
            <person name="Li Y."/>
            <person name="Yang H."/>
            <person name="Liu X."/>
            <person name="Wang J."/>
            <person name="Yin Y."/>
            <person name="Wang J."/>
        </authorList>
    </citation>
    <scope>NUCLEOTIDE SEQUENCE [LARGE SCALE GENOMIC DNA]</scope>
    <source>
        <strain evidence="1">05x7-T-G4-1.051#20</strain>
    </source>
</reference>
<name>K1Q0P2_MAGGI</name>
<dbReference type="AlphaFoldDB" id="K1Q0P2"/>
<accession>K1Q0P2</accession>
<protein>
    <submittedName>
        <fullName evidence="1">Uncharacterized protein</fullName>
    </submittedName>
</protein>
<gene>
    <name evidence="1" type="ORF">CGI_10001475</name>
</gene>
<sequence>MVHVQKNYTSSELSKIIEKMKKELIVNKEQLSSTLRKKISVMDNRPSSQSIGSFGVVIIVFVFSLLLAADVMILKKHISLLVRTLVDFAKRFCRK</sequence>
<dbReference type="HOGENOM" id="CLU_184700_0_0_1"/>